<dbReference type="OrthoDB" id="1562405at2759"/>
<evidence type="ECO:0000313" key="5">
    <source>
        <dbReference type="EMBL" id="KLT39895.1"/>
    </source>
</evidence>
<feature type="compositionally biased region" description="Basic and acidic residues" evidence="1">
    <location>
        <begin position="2547"/>
        <end position="2576"/>
    </location>
</feature>
<dbReference type="SMART" id="SM01215">
    <property type="entry name" value="Fmp27_SW"/>
    <property type="match status" value="1"/>
</dbReference>
<evidence type="ECO:0000313" key="6">
    <source>
        <dbReference type="Proteomes" id="UP000053611"/>
    </source>
</evidence>
<feature type="region of interest" description="Disordered" evidence="1">
    <location>
        <begin position="2743"/>
        <end position="2878"/>
    </location>
</feature>
<dbReference type="PANTHER" id="PTHR15678">
    <property type="entry name" value="ANTIGEN MLAA-22-RELATED"/>
    <property type="match status" value="1"/>
</dbReference>
<dbReference type="InterPro" id="IPR019415">
    <property type="entry name" value="FMP27_SW_RBG"/>
</dbReference>
<evidence type="ECO:0000259" key="2">
    <source>
        <dbReference type="SMART" id="SM01214"/>
    </source>
</evidence>
<feature type="region of interest" description="Disordered" evidence="1">
    <location>
        <begin position="168"/>
        <end position="214"/>
    </location>
</feature>
<feature type="compositionally biased region" description="Low complexity" evidence="1">
    <location>
        <begin position="624"/>
        <end position="636"/>
    </location>
</feature>
<feature type="domain" description="FMP27 WPPW motif-containing RBG unit" evidence="4">
    <location>
        <begin position="1760"/>
        <end position="2218"/>
    </location>
</feature>
<reference evidence="5 6" key="1">
    <citation type="submission" date="2015-03" db="EMBL/GenBank/DDBJ databases">
        <title>Genomics and transcriptomics of the oil-accumulating basidiomycete yeast T. oleaginosus allow insights into substrate utilization and the diverse evolutionary trajectories of mating systems in fungi.</title>
        <authorList>
            <consortium name="DOE Joint Genome Institute"/>
            <person name="Kourist R."/>
            <person name="Kracht O."/>
            <person name="Bracharz F."/>
            <person name="Lipzen A."/>
            <person name="Nolan M."/>
            <person name="Ohm R."/>
            <person name="Grigoriev I."/>
            <person name="Sun S."/>
            <person name="Heitman J."/>
            <person name="Bruck T."/>
            <person name="Nowrousian M."/>
        </authorList>
    </citation>
    <scope>NUCLEOTIDE SEQUENCE [LARGE SCALE GENOMIC DNA]</scope>
    <source>
        <strain evidence="5 6">IBC0246</strain>
    </source>
</reference>
<sequence>MRWYSWLIGIALVGLLVTRVALPWAVRFFSSFRFTASELSPLRVRGLEWRMKGQAKTSPPTLRIELINWSLGGPAAPGKLSLNVQGITYRNHKKRSVNNSDAPHSKKNKLQVPSWAKPVVDYLLHLLLHQWITVAGFLSVHITDVRVILEKLDDLEIRISDGRLAFGQDVSIPPAHRPPLQPDEDNPREGSPASDEASGTPRARRHAPSPSLSQMSKAVWSHAIGNAIGRMAFSLRVHDVAVLLPRSSSVTAERPSEGPHTPFASLNSVLRNRKRKSKVDSTTTRRVPPGYERIVCLDSPSHVLLSLGIGPATQVFDKDNLRVDVRLGNAQLGVGGLEKVIAINKAHRKLKNSSSQGPSRLWAEGSAARRVVRALEYVTVSCEKGSAFHVLPLQQLDIPSTSSAASEASETSPPGHTLALEVSSLSMRLGATHSGMDPRLGNIFGTSQKKSSRVHGITASLSWSAVGLQCMGPGEAVGDQSQLFAIRRADFDVLTTWAPEGFERREALFSDDPELSIVIARGCVASLDLASDLQLTSELARSWIDTHPVVSRAALPPSAPRTHWPKPPRVRLFVDLGRMSMMIANSAAEDSATISLTSEGISLGVTANIDDHGATSSQTDEPVSPSSGDDASSTSTQALDEERPTFGMVGDGFVTIEPISLHISLGTQSENTYKLAKIGRVQTKVIGHISGTFRTLECGLDDYRLLPNTLVTDVEVLIDEGVKFQVWHPDVIKAITDLAKLKPASSLQTHKPRRDLLDVLPGGLSVRLALGAASIFIGHQDVHPLSTSLLARGIWLQTAVVIDYARFRTMKASGSAQHLKNLKMRDRLKLFKDVTASAFDHTHKLKHRGAQAALFSLLLRETAMKTVFNGEIFVENGGTDRCMPASPARAPLPEPADPEFVAWGWSGSRRREKAPRELHLSHAPRTYLSPSHLLYVPHLHFTAKVHQPVPHEPSHIQVYGRVELVHIENNISDLYCALLAVHTVATITKALKRSGLAPTSGPSTGGPVSSPVLKSRIPITIGLAIHKVWVHFHFPLQEQAFLALENVGVERDLERRTIAKSDYVVLYIPSDTQPGMWDELGRIKRLTMAIDVSHAVKLNAIAFRIRIPYAFIFSQLIFNINMTIKTVKLLLSNLRSHTFSLYKKPVSESPKKLPHINIQVDLVHFEARDHPVENKLNLANRVGLHEQKTRLDLDELFEQKLAIMAEDEDSFTPTNLSRSQSVTDEEARYRLDWHNSRNWVRRIRRAKAEQRRREESTQRRLLISPSKLPIPVLPLEQTVPLFRFAFVGVNVTLAAPDKSRAQLIKYMGDVSAPFKDDVEFSLMVPFDLSWTMMEAKVQLRDYPLPLLRILPGPNKTPGWDVTTLFIIAEELSDDDSTMFFPIEVVPGQCGHEAADPLTVNIGKAIMPTKTYARPMIKVRSHEATRITWCNSYKPGMSDLTRIFETLSNPPLDPSSKPGFWDKLRLAFHWRVIIDFAGTVRWYIKGSQNPYSITGFGAGFALVWRRNVCIEIGQPNAENELVQVMADELLVSIPDLNELQDQAALGVSDDQPEMDEDEADRRLIERRSTKPCARFLNGVRFGLGFVFERTCRPWSCDKCGNTLNLLHRQCRIFDFRPHNTVVLKHPKVAERLREECGHEVDSYEGFRSDYIHFSVSLVAPREAGGVEPTTKDSAAATHSSIHMNPKAFAHFFNWWSLFRSKIPSPIRQGRAFPDTPPSSSKFGASLATIKYRCDIAPIYVSHMYSVSSEEMWSKGLAQSLGLKLRSGRFRLDGHQRQQEQRQYSEALKGVKIVTHKPFYACDLLLDDITFKGMVADFNEAHISSDNPALDRTFPHASDLSDDGKVWYNYFDFIDADQKPFDRNPRMQIVHMGDCPHVFLSRRVKVLPTKPNDEGLNLPPGKEASKFGHEKTHICYLGAALDVGPMQSQIAQERVVCLLETLDSPTEEEKGKDPQRVAALHHRIDILKHHIDELAHTETRHMDNSTLGLPDAANDGKDDGKGETIFDNTVHIHNPRLFFNNESRNVFYKYLYARTNRKREEYTSSYAALRAIRDGVNQRRLRAANGLNRDDVLDQLPADEVAELLRTMEKWADGGLPARFKIDDDFLAHQGTLELPERGLPADCAVHPKWRVLVLKPQIALRSTADPAAVVLVTLEEMAMKGYVIIDSKAADSVVSEVLSRSFAACKGLQVFYPTAETMERSIKGAPNYREMDFVPLEIFLDAKSEATDYDRIILRSDMAITWDEFNHLRAPRGLEWPDAVNEFGDSIEHLRLHQNMTSVCMPTLIASANPDHWTALYYIITDLLMYNLPEKRSRKQKVDGFLLKFDRRDRDPQQLLWNLFVVQQHMRGLAELQRGYQANLQRLTPEGKRELFNIRADLLQEYETLNTVFDVINLNRSYEEARDALQTKSRIDVRLGNIAWHMIKDDGNPLVKLNMKHAVFAMDHNQDGSMDMATAVADLEALNSNTDALFHEVLTKSSKELGRKKMHSSCFVSASFSTLPEVGGISIIKEMAAYLHPVRFRLEQKVGVAVMDYIFNDKTKPRKGGSGTHHDKVKPEKTKSSEKAKQSEKPKKSEKGKHPAPVATARRSTDSLPLPRNQSQMTVASAHSAASIVPQADITKSDMDMDAEEMRRRASQNHTFMSIMIGSTSLVLDYKRDETRKKHGFVVPEVADFKLTTPELTYKDEVWSGKDCLKAIMRDLIRSAWSQKGDLVSQVMKKSSVFRSKKHLRHIAGLSTEVDRYGQPKSPLRFSVQPSTPLDMDDFEPLNDGSSYSGTATTASNMTASTEDTITPRNVRNMAESTITPRTGSRRGSLGTPNGNGSGNGNGNADGGDADDEGDAAPKSRRTGLFGRLRKQSKGEEERAIVTPQPRTRLGSVSE</sequence>
<feature type="region of interest" description="Disordered" evidence="1">
    <location>
        <begin position="2536"/>
        <end position="2597"/>
    </location>
</feature>
<dbReference type="EMBL" id="KQ087246">
    <property type="protein sequence ID" value="KLT39895.1"/>
    <property type="molecule type" value="Genomic_DNA"/>
</dbReference>
<evidence type="ECO:0008006" key="7">
    <source>
        <dbReference type="Google" id="ProtNLM"/>
    </source>
</evidence>
<gene>
    <name evidence="5" type="ORF">CC85DRAFT_278704</name>
</gene>
<keyword evidence="6" id="KW-1185">Reference proteome</keyword>
<dbReference type="InterPro" id="IPR019449">
    <property type="entry name" value="FMP27_WPPW_RBG"/>
</dbReference>
<dbReference type="InterPro" id="IPR019441">
    <property type="entry name" value="FMP27/BLTP2/Hobbit_GFWDK_RBG"/>
</dbReference>
<feature type="domain" description="FMP27/BLTP2/Hobbit GFWDK motif-containing RBG unit" evidence="2">
    <location>
        <begin position="1341"/>
        <end position="1492"/>
    </location>
</feature>
<dbReference type="SMART" id="SM01214">
    <property type="entry name" value="Fmp27_GFWDK"/>
    <property type="match status" value="1"/>
</dbReference>
<protein>
    <recommendedName>
        <fullName evidence="7">Golgi-body localization protein domain-containing protein</fullName>
    </recommendedName>
</protein>
<dbReference type="Proteomes" id="UP000053611">
    <property type="component" value="Unassembled WGS sequence"/>
</dbReference>
<evidence type="ECO:0000259" key="3">
    <source>
        <dbReference type="SMART" id="SM01215"/>
    </source>
</evidence>
<feature type="compositionally biased region" description="Gly residues" evidence="1">
    <location>
        <begin position="2817"/>
        <end position="2829"/>
    </location>
</feature>
<feature type="region of interest" description="Disordered" evidence="1">
    <location>
        <begin position="249"/>
        <end position="286"/>
    </location>
</feature>
<dbReference type="Pfam" id="PF10344">
    <property type="entry name" value="Hobbit"/>
    <property type="match status" value="1"/>
</dbReference>
<feature type="domain" description="FMP27 SW motif-containing RBG unit" evidence="3">
    <location>
        <begin position="1226"/>
        <end position="1323"/>
    </location>
</feature>
<dbReference type="GeneID" id="28982131"/>
<feature type="region of interest" description="Disordered" evidence="1">
    <location>
        <begin position="608"/>
        <end position="642"/>
    </location>
</feature>
<feature type="compositionally biased region" description="Low complexity" evidence="1">
    <location>
        <begin position="2768"/>
        <end position="2785"/>
    </location>
</feature>
<proteinExistence type="predicted"/>
<dbReference type="STRING" id="879819.A0A0J0XFQ3"/>
<accession>A0A0J0XFQ3</accession>
<dbReference type="InterPro" id="IPR045167">
    <property type="entry name" value="Hobbit"/>
</dbReference>
<dbReference type="SMART" id="SM01216">
    <property type="entry name" value="Fmp27_WPPW"/>
    <property type="match status" value="1"/>
</dbReference>
<dbReference type="PANTHER" id="PTHR15678:SF6">
    <property type="entry name" value="BRIDGE-LIKE LIPID TRANSFER PROTEIN FAMILY MEMBER 2"/>
    <property type="match status" value="1"/>
</dbReference>
<feature type="non-terminal residue" evidence="5">
    <location>
        <position position="2878"/>
    </location>
</feature>
<organism evidence="5 6">
    <name type="scientific">Cutaneotrichosporon oleaginosum</name>
    <dbReference type="NCBI Taxonomy" id="879819"/>
    <lineage>
        <taxon>Eukaryota</taxon>
        <taxon>Fungi</taxon>
        <taxon>Dikarya</taxon>
        <taxon>Basidiomycota</taxon>
        <taxon>Agaricomycotina</taxon>
        <taxon>Tremellomycetes</taxon>
        <taxon>Trichosporonales</taxon>
        <taxon>Trichosporonaceae</taxon>
        <taxon>Cutaneotrichosporon</taxon>
    </lineage>
</organism>
<evidence type="ECO:0000256" key="1">
    <source>
        <dbReference type="SAM" id="MobiDB-lite"/>
    </source>
</evidence>
<feature type="compositionally biased region" description="Polar residues" evidence="1">
    <location>
        <begin position="2786"/>
        <end position="2806"/>
    </location>
</feature>
<evidence type="ECO:0000259" key="4">
    <source>
        <dbReference type="SMART" id="SM01216"/>
    </source>
</evidence>
<name>A0A0J0XFQ3_9TREE</name>